<dbReference type="PROSITE" id="PS51186">
    <property type="entry name" value="GNAT"/>
    <property type="match status" value="1"/>
</dbReference>
<dbReference type="EMBL" id="JAFKCV010000001">
    <property type="protein sequence ID" value="MBN7823751.1"/>
    <property type="molecule type" value="Genomic_DNA"/>
</dbReference>
<dbReference type="InterPro" id="IPR016181">
    <property type="entry name" value="Acyl_CoA_acyltransferase"/>
</dbReference>
<feature type="domain" description="N-acetyltransferase" evidence="1">
    <location>
        <begin position="10"/>
        <end position="165"/>
    </location>
</feature>
<dbReference type="PANTHER" id="PTHR43792:SF1">
    <property type="entry name" value="N-ACETYLTRANSFERASE DOMAIN-CONTAINING PROTEIN"/>
    <property type="match status" value="1"/>
</dbReference>
<dbReference type="AlphaFoldDB" id="A0A939DL19"/>
<protein>
    <submittedName>
        <fullName evidence="2">GNAT family N-acetyltransferase</fullName>
    </submittedName>
</protein>
<dbReference type="InterPro" id="IPR051531">
    <property type="entry name" value="N-acetyltransferase"/>
</dbReference>
<dbReference type="Proteomes" id="UP000664654">
    <property type="component" value="Unassembled WGS sequence"/>
</dbReference>
<dbReference type="RefSeq" id="WP_206571871.1">
    <property type="nucleotide sequence ID" value="NZ_JAFKCV010000001.1"/>
</dbReference>
<keyword evidence="3" id="KW-1185">Reference proteome</keyword>
<dbReference type="SUPFAM" id="SSF55729">
    <property type="entry name" value="Acyl-CoA N-acyltransferases (Nat)"/>
    <property type="match status" value="1"/>
</dbReference>
<dbReference type="Gene3D" id="3.40.630.30">
    <property type="match status" value="1"/>
</dbReference>
<evidence type="ECO:0000259" key="1">
    <source>
        <dbReference type="PROSITE" id="PS51186"/>
    </source>
</evidence>
<sequence length="175" mass="19613">MALSIQTDRLSLRVLEEQDASFILELLTDPDWLKYIGDRGVHNLEDARRYIDEGPRAMYRNKGYCLLRVSLKENDQPIGLCGLLKRDNLPHPDLGFAFLPVGRGAGYAREAADAVLANADEQGLETLMAFCVPDNQPSIRLLEKAGFYYAGPYQFAEGEDSLSLYRRDCPMHAAS</sequence>
<dbReference type="InterPro" id="IPR000182">
    <property type="entry name" value="GNAT_dom"/>
</dbReference>
<organism evidence="2 3">
    <name type="scientific">Bowmanella dokdonensis</name>
    <dbReference type="NCBI Taxonomy" id="751969"/>
    <lineage>
        <taxon>Bacteria</taxon>
        <taxon>Pseudomonadati</taxon>
        <taxon>Pseudomonadota</taxon>
        <taxon>Gammaproteobacteria</taxon>
        <taxon>Alteromonadales</taxon>
        <taxon>Alteromonadaceae</taxon>
        <taxon>Bowmanella</taxon>
    </lineage>
</organism>
<accession>A0A939DL19</accession>
<dbReference type="PANTHER" id="PTHR43792">
    <property type="entry name" value="GNAT FAMILY, PUTATIVE (AFU_ORTHOLOGUE AFUA_3G00765)-RELATED-RELATED"/>
    <property type="match status" value="1"/>
</dbReference>
<comment type="caution">
    <text evidence="2">The sequence shown here is derived from an EMBL/GenBank/DDBJ whole genome shotgun (WGS) entry which is preliminary data.</text>
</comment>
<evidence type="ECO:0000313" key="3">
    <source>
        <dbReference type="Proteomes" id="UP000664654"/>
    </source>
</evidence>
<proteinExistence type="predicted"/>
<reference evidence="2" key="1">
    <citation type="submission" date="2021-03" db="EMBL/GenBank/DDBJ databases">
        <title>novel species isolated from a fishpond in China.</title>
        <authorList>
            <person name="Lu H."/>
            <person name="Cai Z."/>
        </authorList>
    </citation>
    <scope>NUCLEOTIDE SEQUENCE</scope>
    <source>
        <strain evidence="2">JCM 30855</strain>
    </source>
</reference>
<gene>
    <name evidence="2" type="ORF">J0A66_00805</name>
</gene>
<dbReference type="Pfam" id="PF13302">
    <property type="entry name" value="Acetyltransf_3"/>
    <property type="match status" value="1"/>
</dbReference>
<name>A0A939DL19_9ALTE</name>
<evidence type="ECO:0000313" key="2">
    <source>
        <dbReference type="EMBL" id="MBN7823751.1"/>
    </source>
</evidence>
<dbReference type="GO" id="GO:0016747">
    <property type="term" value="F:acyltransferase activity, transferring groups other than amino-acyl groups"/>
    <property type="evidence" value="ECO:0007669"/>
    <property type="project" value="InterPro"/>
</dbReference>